<reference evidence="7 8" key="1">
    <citation type="submission" date="2016-06" db="EMBL/GenBank/DDBJ databases">
        <title>Complete genome sequence of a deep-branching marine Gamma Proteobacterium Woeseia oceani type strain XK5.</title>
        <authorList>
            <person name="Mu D."/>
            <person name="Du Z."/>
        </authorList>
    </citation>
    <scope>NUCLEOTIDE SEQUENCE [LARGE SCALE GENOMIC DNA]</scope>
    <source>
        <strain evidence="7 8">XK5</strain>
    </source>
</reference>
<sequence>MSLLMCCLLQGMPVHADEVLAQQIFKELIDSNTAPSGGNDMSEVIGLITKRLRDAGFADEDLTVVAPNGGAANLVIRYRSSQPTQKPILMMAHLDVVEALREDWSVDPYTMIEKDGYFYGRGTVDNKAGAAIIVANFIRMKREGFQPNRDLIAMLTGDEETTGAGADWLATKGRNLIDAEFALNTDAGFVNISGGERTAFIVQTSEKVYVSFRLQALDPGGHSSLPRQDNPIYRMARALAAQQQHEFPVDLNDTTRAFFAARSAETEGDEQLLLDALVNNDLSEAQLAELPAHSYFNAQARTTCVATGIEGGHAENALPQTATAVINCRVLPQMSVELVKQTLTDIVAPYDVTLTQIDVARPSPLSPLTDSIMQPIASVASEMWPGIKVEPEMSTGATDGLFIRSAGIPVYGVSAIAEEPDEQRAHGQDERISVASFNDALQYWYRLLRVLAGG</sequence>
<keyword evidence="2" id="KW-0645">Protease</keyword>
<accession>A0A193LL69</accession>
<evidence type="ECO:0000256" key="2">
    <source>
        <dbReference type="ARBA" id="ARBA00022670"/>
    </source>
</evidence>
<dbReference type="NCBIfam" id="NF006596">
    <property type="entry name" value="PRK09133.1"/>
    <property type="match status" value="1"/>
</dbReference>
<dbReference type="Pfam" id="PF01546">
    <property type="entry name" value="Peptidase_M20"/>
    <property type="match status" value="1"/>
</dbReference>
<dbReference type="InterPro" id="IPR036264">
    <property type="entry name" value="Bact_exopeptidase_dim_dom"/>
</dbReference>
<dbReference type="InterPro" id="IPR047177">
    <property type="entry name" value="Pept_M20A"/>
</dbReference>
<keyword evidence="3" id="KW-0479">Metal-binding</keyword>
<keyword evidence="8" id="KW-1185">Reference proteome</keyword>
<comment type="similarity">
    <text evidence="1">Belongs to the peptidase M20A family.</text>
</comment>
<evidence type="ECO:0000256" key="3">
    <source>
        <dbReference type="ARBA" id="ARBA00022723"/>
    </source>
</evidence>
<keyword evidence="4" id="KW-0378">Hydrolase</keyword>
<dbReference type="PANTHER" id="PTHR45962:SF1">
    <property type="entry name" value="N-FATTY-ACYL-AMINO ACID SYNTHASE_HYDROLASE PM20D1"/>
    <property type="match status" value="1"/>
</dbReference>
<feature type="domain" description="Peptidase M20 dimerisation" evidence="6">
    <location>
        <begin position="205"/>
        <end position="348"/>
    </location>
</feature>
<dbReference type="InterPro" id="IPR011650">
    <property type="entry name" value="Peptidase_M20_dimer"/>
</dbReference>
<protein>
    <recommendedName>
        <fullName evidence="6">Peptidase M20 dimerisation domain-containing protein</fullName>
    </recommendedName>
</protein>
<dbReference type="PANTHER" id="PTHR45962">
    <property type="entry name" value="N-FATTY-ACYL-AMINO ACID SYNTHASE/HYDROLASE PM20D1"/>
    <property type="match status" value="1"/>
</dbReference>
<evidence type="ECO:0000313" key="8">
    <source>
        <dbReference type="Proteomes" id="UP000092695"/>
    </source>
</evidence>
<dbReference type="Gene3D" id="1.10.150.900">
    <property type="match status" value="1"/>
</dbReference>
<keyword evidence="5" id="KW-0862">Zinc</keyword>
<dbReference type="Pfam" id="PF07687">
    <property type="entry name" value="M20_dimer"/>
    <property type="match status" value="1"/>
</dbReference>
<dbReference type="GO" id="GO:0006508">
    <property type="term" value="P:proteolysis"/>
    <property type="evidence" value="ECO:0007669"/>
    <property type="project" value="UniProtKB-KW"/>
</dbReference>
<gene>
    <name evidence="7" type="ORF">BA177_15960</name>
</gene>
<dbReference type="Gene3D" id="3.40.630.10">
    <property type="entry name" value="Zn peptidases"/>
    <property type="match status" value="1"/>
</dbReference>
<evidence type="ECO:0000256" key="5">
    <source>
        <dbReference type="ARBA" id="ARBA00022833"/>
    </source>
</evidence>
<dbReference type="KEGG" id="woc:BA177_15960"/>
<organism evidence="7 8">
    <name type="scientific">Woeseia oceani</name>
    <dbReference type="NCBI Taxonomy" id="1548547"/>
    <lineage>
        <taxon>Bacteria</taxon>
        <taxon>Pseudomonadati</taxon>
        <taxon>Pseudomonadota</taxon>
        <taxon>Gammaproteobacteria</taxon>
        <taxon>Woeseiales</taxon>
        <taxon>Woeseiaceae</taxon>
        <taxon>Woeseia</taxon>
    </lineage>
</organism>
<dbReference type="InterPro" id="IPR002933">
    <property type="entry name" value="Peptidase_M20"/>
</dbReference>
<dbReference type="GO" id="GO:0008233">
    <property type="term" value="F:peptidase activity"/>
    <property type="evidence" value="ECO:0007669"/>
    <property type="project" value="UniProtKB-KW"/>
</dbReference>
<dbReference type="SUPFAM" id="SSF53187">
    <property type="entry name" value="Zn-dependent exopeptidases"/>
    <property type="match status" value="1"/>
</dbReference>
<dbReference type="Gene3D" id="3.30.70.360">
    <property type="match status" value="1"/>
</dbReference>
<dbReference type="STRING" id="1548547.BA177_15960"/>
<evidence type="ECO:0000313" key="7">
    <source>
        <dbReference type="EMBL" id="ANO53320.1"/>
    </source>
</evidence>
<dbReference type="SUPFAM" id="SSF55031">
    <property type="entry name" value="Bacterial exopeptidase dimerisation domain"/>
    <property type="match status" value="1"/>
</dbReference>
<dbReference type="GO" id="GO:0046872">
    <property type="term" value="F:metal ion binding"/>
    <property type="evidence" value="ECO:0007669"/>
    <property type="project" value="UniProtKB-KW"/>
</dbReference>
<dbReference type="InterPro" id="IPR001261">
    <property type="entry name" value="ArgE/DapE_CS"/>
</dbReference>
<proteinExistence type="inferred from homology"/>
<evidence type="ECO:0000256" key="1">
    <source>
        <dbReference type="ARBA" id="ARBA00006247"/>
    </source>
</evidence>
<evidence type="ECO:0000259" key="6">
    <source>
        <dbReference type="Pfam" id="PF07687"/>
    </source>
</evidence>
<name>A0A193LL69_9GAMM</name>
<dbReference type="AlphaFoldDB" id="A0A193LL69"/>
<dbReference type="PROSITE" id="PS00758">
    <property type="entry name" value="ARGE_DAPE_CPG2_1"/>
    <property type="match status" value="1"/>
</dbReference>
<evidence type="ECO:0000256" key="4">
    <source>
        <dbReference type="ARBA" id="ARBA00022801"/>
    </source>
</evidence>
<dbReference type="Proteomes" id="UP000092695">
    <property type="component" value="Chromosome"/>
</dbReference>
<dbReference type="EMBL" id="CP016268">
    <property type="protein sequence ID" value="ANO53320.1"/>
    <property type="molecule type" value="Genomic_DNA"/>
</dbReference>